<evidence type="ECO:0000313" key="2">
    <source>
        <dbReference type="Proteomes" id="UP000502894"/>
    </source>
</evidence>
<dbReference type="EMBL" id="AP022841">
    <property type="protein sequence ID" value="BCA97334.1"/>
    <property type="molecule type" value="Genomic_DNA"/>
</dbReference>
<organism evidence="1 2">
    <name type="scientific">Legionella antarctica</name>
    <dbReference type="NCBI Taxonomy" id="2708020"/>
    <lineage>
        <taxon>Bacteria</taxon>
        <taxon>Pseudomonadati</taxon>
        <taxon>Pseudomonadota</taxon>
        <taxon>Gammaproteobacteria</taxon>
        <taxon>Legionellales</taxon>
        <taxon>Legionellaceae</taxon>
        <taxon>Legionella</taxon>
    </lineage>
</organism>
<evidence type="ECO:0008006" key="3">
    <source>
        <dbReference type="Google" id="ProtNLM"/>
    </source>
</evidence>
<evidence type="ECO:0000313" key="1">
    <source>
        <dbReference type="EMBL" id="BCA97334.1"/>
    </source>
</evidence>
<protein>
    <recommendedName>
        <fullName evidence="3">MAE-28990/MAE-18760-like HEPN domain-containing protein</fullName>
    </recommendedName>
</protein>
<reference evidence="1" key="1">
    <citation type="journal article" date="2020" name="Microbiol. Resour. Announc.">
        <title>Complete Genome Sequence of Novel Psychrotolerant Legionella Strain TUM19329, Isolated from Antarctic Lake Sediment.</title>
        <authorList>
            <person name="Shimada S."/>
            <person name="Nakai R."/>
            <person name="Aoki K."/>
            <person name="Shimoeda N."/>
            <person name="Ohno G."/>
            <person name="Miyazaki Y."/>
            <person name="Kudoh S."/>
            <person name="Imura S."/>
            <person name="Watanabe K."/>
            <person name="Ishii Y."/>
            <person name="Tateda K."/>
        </authorList>
    </citation>
    <scope>NUCLEOTIDE SEQUENCE [LARGE SCALE GENOMIC DNA]</scope>
    <source>
        <strain evidence="1">TUM19329</strain>
        <plasmid evidence="1">pTUM19329-2</plasmid>
    </source>
</reference>
<keyword evidence="1" id="KW-0614">Plasmid</keyword>
<dbReference type="Proteomes" id="UP000502894">
    <property type="component" value="Plasmid ptum19329-2 dna"/>
</dbReference>
<accession>A0A6F8T9H8</accession>
<keyword evidence="2" id="KW-1185">Reference proteome</keyword>
<dbReference type="KEGG" id="lant:TUM19329_36950"/>
<dbReference type="RefSeq" id="WP_173238702.1">
    <property type="nucleotide sequence ID" value="NZ_AP022841.1"/>
</dbReference>
<name>A0A6F8T9H8_9GAMM</name>
<sequence length="188" mass="21657">MSENDIKNFIYELNNIETNNLIQYHNFLRDRLKAYYQEPDITESEKISLDKFDRMLNINTFLMVYSFLEGELEQVTKYNNISIDTSKVESSICRYEPLINSYNNNKLSESREWNTIRTASKIRNTLLHCGGIIEGSANQSCITQLTQSSKSGVTSVEGKLTLTAEYLSKFVLSVKSIKSIVVRLKKNK</sequence>
<gene>
    <name evidence="1" type="ORF">TUM19329_36950</name>
</gene>
<proteinExistence type="predicted"/>
<dbReference type="AlphaFoldDB" id="A0A6F8T9H8"/>
<geneLocation type="plasmid" evidence="2">
    <name>ptum19329-2 dna</name>
</geneLocation>